<dbReference type="InterPro" id="IPR042175">
    <property type="entry name" value="Cell/Rod_MreC_2"/>
</dbReference>
<keyword evidence="5" id="KW-0175">Coiled coil</keyword>
<feature type="coiled-coil region" evidence="5">
    <location>
        <begin position="69"/>
        <end position="96"/>
    </location>
</feature>
<dbReference type="InterPro" id="IPR042177">
    <property type="entry name" value="Cell/Rod_1"/>
</dbReference>
<evidence type="ECO:0000256" key="1">
    <source>
        <dbReference type="ARBA" id="ARBA00009369"/>
    </source>
</evidence>
<dbReference type="RefSeq" id="WP_137247709.1">
    <property type="nucleotide sequence ID" value="NZ_SZQA01000013.1"/>
</dbReference>
<feature type="compositionally biased region" description="Polar residues" evidence="6">
    <location>
        <begin position="330"/>
        <end position="351"/>
    </location>
</feature>
<dbReference type="OrthoDB" id="5196068at2"/>
<dbReference type="GO" id="GO:0008360">
    <property type="term" value="P:regulation of cell shape"/>
    <property type="evidence" value="ECO:0007669"/>
    <property type="project" value="UniProtKB-KW"/>
</dbReference>
<keyword evidence="9" id="KW-1185">Reference proteome</keyword>
<dbReference type="Gene3D" id="2.40.10.350">
    <property type="entry name" value="Rod shape-determining protein MreC, domain 2"/>
    <property type="match status" value="1"/>
</dbReference>
<reference evidence="8 9" key="1">
    <citation type="submission" date="2019-04" db="EMBL/GenBank/DDBJ databases">
        <title>Herbidospora sp. NEAU-GS14.nov., a novel actinomycete isolated from soil.</title>
        <authorList>
            <person name="Han L."/>
        </authorList>
    </citation>
    <scope>NUCLEOTIDE SEQUENCE [LARGE SCALE GENOMIC DNA]</scope>
    <source>
        <strain evidence="8 9">NEAU-GS14</strain>
    </source>
</reference>
<evidence type="ECO:0000256" key="3">
    <source>
        <dbReference type="ARBA" id="ARBA00022960"/>
    </source>
</evidence>
<dbReference type="EMBL" id="SZQA01000013">
    <property type="protein sequence ID" value="TKK87909.1"/>
    <property type="molecule type" value="Genomic_DNA"/>
</dbReference>
<gene>
    <name evidence="8" type="ORF">FDA94_15195</name>
</gene>
<evidence type="ECO:0000313" key="8">
    <source>
        <dbReference type="EMBL" id="TKK87909.1"/>
    </source>
</evidence>
<keyword evidence="3" id="KW-0133">Cell shape</keyword>
<comment type="caution">
    <text evidence="8">The sequence shown here is derived from an EMBL/GenBank/DDBJ whole genome shotgun (WGS) entry which is preliminary data.</text>
</comment>
<feature type="domain" description="Rod shape-determining protein MreC beta-barrel core" evidence="7">
    <location>
        <begin position="123"/>
        <end position="275"/>
    </location>
</feature>
<dbReference type="PANTHER" id="PTHR34138:SF1">
    <property type="entry name" value="CELL SHAPE-DETERMINING PROTEIN MREC"/>
    <property type="match status" value="1"/>
</dbReference>
<dbReference type="PANTHER" id="PTHR34138">
    <property type="entry name" value="CELL SHAPE-DETERMINING PROTEIN MREC"/>
    <property type="match status" value="1"/>
</dbReference>
<dbReference type="InterPro" id="IPR007221">
    <property type="entry name" value="MreC"/>
</dbReference>
<proteinExistence type="inferred from homology"/>
<dbReference type="Gene3D" id="2.40.10.340">
    <property type="entry name" value="Rod shape-determining protein MreC, domain 1"/>
    <property type="match status" value="1"/>
</dbReference>
<evidence type="ECO:0000313" key="9">
    <source>
        <dbReference type="Proteomes" id="UP000308705"/>
    </source>
</evidence>
<sequence length="397" mass="41021">MKDSRRSRLFLGLLLAVALVLITVDHRSENTPVFGPLRTIVTSAFGAVERGVSTVTEPIGGFVGALAGAQGSREQITNLKAQNSKLEGELSSQRIDKRRSAELQAMLGLSGLGGYKVVPAQVVARRASPGFEDAVEIDAGTADGIKPDMTVLNGQGLVGRVVRATASTATVVLLCDPASSTGARIENSGELGVVSGLGANGNSGRRIMFRLLDSTLPIAAGTRLVSFGSQQGVPYVAGVPIGVIEKVEATPGELTRTAYARPFADLSSIDVVGVVVEGPKRDPRDALLPPAPKPAAKPKPKPKPATSILPGQQAPPQIARPGTANPETGPGNTVPQNTRPENTAPENTAPENVSPEDTAPENVAPGNGPTTDRDDRGPAEPVRGRDGETSISDDEAA</sequence>
<accession>A0A4U3MH24</accession>
<evidence type="ECO:0000256" key="2">
    <source>
        <dbReference type="ARBA" id="ARBA00013855"/>
    </source>
</evidence>
<evidence type="ECO:0000256" key="6">
    <source>
        <dbReference type="SAM" id="MobiDB-lite"/>
    </source>
</evidence>
<name>A0A4U3MH24_9ACTN</name>
<dbReference type="Proteomes" id="UP000308705">
    <property type="component" value="Unassembled WGS sequence"/>
</dbReference>
<dbReference type="AlphaFoldDB" id="A0A4U3MH24"/>
<dbReference type="GO" id="GO:0005886">
    <property type="term" value="C:plasma membrane"/>
    <property type="evidence" value="ECO:0007669"/>
    <property type="project" value="TreeGrafter"/>
</dbReference>
<evidence type="ECO:0000259" key="7">
    <source>
        <dbReference type="Pfam" id="PF04085"/>
    </source>
</evidence>
<dbReference type="InterPro" id="IPR055342">
    <property type="entry name" value="MreC_beta-barrel_core"/>
</dbReference>
<comment type="similarity">
    <text evidence="1">Belongs to the MreC family.</text>
</comment>
<evidence type="ECO:0000256" key="5">
    <source>
        <dbReference type="SAM" id="Coils"/>
    </source>
</evidence>
<evidence type="ECO:0000256" key="4">
    <source>
        <dbReference type="ARBA" id="ARBA00032089"/>
    </source>
</evidence>
<protein>
    <recommendedName>
        <fullName evidence="2">Cell shape-determining protein MreC</fullName>
    </recommendedName>
    <alternativeName>
        <fullName evidence="4">Cell shape protein MreC</fullName>
    </alternativeName>
</protein>
<feature type="compositionally biased region" description="Basic and acidic residues" evidence="6">
    <location>
        <begin position="371"/>
        <end position="388"/>
    </location>
</feature>
<organism evidence="8 9">
    <name type="scientific">Herbidospora galbida</name>
    <dbReference type="NCBI Taxonomy" id="2575442"/>
    <lineage>
        <taxon>Bacteria</taxon>
        <taxon>Bacillati</taxon>
        <taxon>Actinomycetota</taxon>
        <taxon>Actinomycetes</taxon>
        <taxon>Streptosporangiales</taxon>
        <taxon>Streptosporangiaceae</taxon>
        <taxon>Herbidospora</taxon>
    </lineage>
</organism>
<dbReference type="Pfam" id="PF04085">
    <property type="entry name" value="MreC"/>
    <property type="match status" value="1"/>
</dbReference>
<feature type="region of interest" description="Disordered" evidence="6">
    <location>
        <begin position="280"/>
        <end position="397"/>
    </location>
</feature>